<dbReference type="Proteomes" id="UP000789860">
    <property type="component" value="Unassembled WGS sequence"/>
</dbReference>
<protein>
    <submittedName>
        <fullName evidence="1">10800_t:CDS:1</fullName>
    </submittedName>
</protein>
<sequence length="61" mass="6759">EKQTKTTPKKKKKRKPLLPKNYNPDVSSDPERWLLKQKRKQQLMKGSQGVAVAGSGIGGIG</sequence>
<keyword evidence="2" id="KW-1185">Reference proteome</keyword>
<comment type="caution">
    <text evidence="1">The sequence shown here is derived from an EMBL/GenBank/DDBJ whole genome shotgun (WGS) entry which is preliminary data.</text>
</comment>
<name>A0ACA9PRS4_9GLOM</name>
<feature type="non-terminal residue" evidence="1">
    <location>
        <position position="1"/>
    </location>
</feature>
<reference evidence="1" key="1">
    <citation type="submission" date="2021-06" db="EMBL/GenBank/DDBJ databases">
        <authorList>
            <person name="Kallberg Y."/>
            <person name="Tangrot J."/>
            <person name="Rosling A."/>
        </authorList>
    </citation>
    <scope>NUCLEOTIDE SEQUENCE</scope>
    <source>
        <strain evidence="1">AU212A</strain>
    </source>
</reference>
<accession>A0ACA9PRS4</accession>
<gene>
    <name evidence="1" type="ORF">SCALOS_LOCUS11156</name>
</gene>
<dbReference type="EMBL" id="CAJVPM010046257">
    <property type="protein sequence ID" value="CAG8718245.1"/>
    <property type="molecule type" value="Genomic_DNA"/>
</dbReference>
<organism evidence="1 2">
    <name type="scientific">Scutellospora calospora</name>
    <dbReference type="NCBI Taxonomy" id="85575"/>
    <lineage>
        <taxon>Eukaryota</taxon>
        <taxon>Fungi</taxon>
        <taxon>Fungi incertae sedis</taxon>
        <taxon>Mucoromycota</taxon>
        <taxon>Glomeromycotina</taxon>
        <taxon>Glomeromycetes</taxon>
        <taxon>Diversisporales</taxon>
        <taxon>Gigasporaceae</taxon>
        <taxon>Scutellospora</taxon>
    </lineage>
</organism>
<evidence type="ECO:0000313" key="2">
    <source>
        <dbReference type="Proteomes" id="UP000789860"/>
    </source>
</evidence>
<proteinExistence type="predicted"/>
<feature type="non-terminal residue" evidence="1">
    <location>
        <position position="61"/>
    </location>
</feature>
<evidence type="ECO:0000313" key="1">
    <source>
        <dbReference type="EMBL" id="CAG8718245.1"/>
    </source>
</evidence>